<protein>
    <recommendedName>
        <fullName evidence="3">Aminoacyl-transfer RNA synthetases class-II family profile domain-containing protein</fullName>
    </recommendedName>
</protein>
<keyword evidence="2" id="KW-1185">Reference proteome</keyword>
<evidence type="ECO:0000313" key="2">
    <source>
        <dbReference type="Proteomes" id="UP000067523"/>
    </source>
</evidence>
<dbReference type="Gene3D" id="3.30.930.10">
    <property type="entry name" value="Bira Bifunctional Protein, Domain 2"/>
    <property type="match status" value="1"/>
</dbReference>
<name>A0A0U2VNK8_9ENTE</name>
<dbReference type="EMBL" id="CP013655">
    <property type="protein sequence ID" value="ALS36063.1"/>
    <property type="molecule type" value="Genomic_DNA"/>
</dbReference>
<accession>A0A0U2VNK8</accession>
<dbReference type="Proteomes" id="UP000067523">
    <property type="component" value="Chromosome"/>
</dbReference>
<dbReference type="InterPro" id="IPR045864">
    <property type="entry name" value="aa-tRNA-synth_II/BPL/LPL"/>
</dbReference>
<dbReference type="AlphaFoldDB" id="A0A0U2VNK8"/>
<organism evidence="1 2">
    <name type="scientific">Enterococcus rotai</name>
    <dbReference type="NCBI Taxonomy" id="118060"/>
    <lineage>
        <taxon>Bacteria</taxon>
        <taxon>Bacillati</taxon>
        <taxon>Bacillota</taxon>
        <taxon>Bacilli</taxon>
        <taxon>Lactobacillales</taxon>
        <taxon>Enterococcaceae</taxon>
        <taxon>Enterococcus</taxon>
    </lineage>
</organism>
<gene>
    <name evidence="1" type="ORF">ATZ35_02470</name>
</gene>
<reference evidence="2" key="1">
    <citation type="submission" date="2015-12" db="EMBL/GenBank/DDBJ databases">
        <authorList>
            <person name="Lauer A."/>
            <person name="Humrighouse B."/>
            <person name="Loparev V."/>
            <person name="Shewmaker P.L."/>
            <person name="Whitney A.M."/>
            <person name="McLaughlin R.W."/>
        </authorList>
    </citation>
    <scope>NUCLEOTIDE SEQUENCE [LARGE SCALE GENOMIC DNA]</scope>
    <source>
        <strain evidence="2">LMG 26678</strain>
    </source>
</reference>
<evidence type="ECO:0000313" key="1">
    <source>
        <dbReference type="EMBL" id="ALS36063.1"/>
    </source>
</evidence>
<evidence type="ECO:0008006" key="3">
    <source>
        <dbReference type="Google" id="ProtNLM"/>
    </source>
</evidence>
<dbReference type="KEGG" id="erx:ATZ35_02470"/>
<dbReference type="RefSeq" id="WP_208929347.1">
    <property type="nucleotide sequence ID" value="NZ_CP013655.1"/>
</dbReference>
<dbReference type="GO" id="GO:0016740">
    <property type="term" value="F:transferase activity"/>
    <property type="evidence" value="ECO:0007669"/>
    <property type="project" value="UniProtKB-ARBA"/>
</dbReference>
<dbReference type="SUPFAM" id="SSF55681">
    <property type="entry name" value="Class II aaRS and biotin synthetases"/>
    <property type="match status" value="1"/>
</dbReference>
<dbReference type="STRING" id="118060.ATZ35_02470"/>
<sequence>MNDFYQEILIQWHNLVKKLEKDFSMIHNNYSKVIQANIFDSTGYNDLFIDNLIYIDNSKTTCISPTVCHHVYSELQDTQCHNNIFSVENLCGRKQDNHGVTDHHYPLFTMHEFIIIGTKDYVDEMTLLLENKIIEIFSMIFGELEIVQANDSFFSNPQKALLKKIQTNQNVKKEIRVNQVSLSSINKLGKKYGRALNIKSVLNNEYVSSSCIGFGLDRFVRVLEQFNKDDVVKKIEGVINGYE</sequence>
<dbReference type="GO" id="GO:0140096">
    <property type="term" value="F:catalytic activity, acting on a protein"/>
    <property type="evidence" value="ECO:0007669"/>
    <property type="project" value="UniProtKB-ARBA"/>
</dbReference>
<proteinExistence type="predicted"/>